<feature type="region of interest" description="Disordered" evidence="1">
    <location>
        <begin position="757"/>
        <end position="790"/>
    </location>
</feature>
<protein>
    <recommendedName>
        <fullName evidence="4">Protein TALPID3</fullName>
    </recommendedName>
</protein>
<feature type="region of interest" description="Disordered" evidence="1">
    <location>
        <begin position="42"/>
        <end position="96"/>
    </location>
</feature>
<dbReference type="Proteomes" id="UP000472271">
    <property type="component" value="Chromosome 22"/>
</dbReference>
<evidence type="ECO:0000313" key="2">
    <source>
        <dbReference type="Ensembl" id="ENSSORP00005032645.1"/>
    </source>
</evidence>
<gene>
    <name evidence="2" type="primary">kiaa0586</name>
</gene>
<feature type="compositionally biased region" description="Low complexity" evidence="1">
    <location>
        <begin position="974"/>
        <end position="1004"/>
    </location>
</feature>
<dbReference type="GeneID" id="115414031"/>
<reference evidence="2" key="3">
    <citation type="submission" date="2025-09" db="UniProtKB">
        <authorList>
            <consortium name="Ensembl"/>
        </authorList>
    </citation>
    <scope>IDENTIFICATION</scope>
</reference>
<reference evidence="2" key="1">
    <citation type="submission" date="2019-06" db="EMBL/GenBank/DDBJ databases">
        <authorList>
            <consortium name="Wellcome Sanger Institute Data Sharing"/>
        </authorList>
    </citation>
    <scope>NUCLEOTIDE SEQUENCE [LARGE SCALE GENOMIC DNA]</scope>
</reference>
<feature type="region of interest" description="Disordered" evidence="1">
    <location>
        <begin position="1065"/>
        <end position="1132"/>
    </location>
</feature>
<dbReference type="InterPro" id="IPR029246">
    <property type="entry name" value="TALPID3"/>
</dbReference>
<dbReference type="GO" id="GO:0005814">
    <property type="term" value="C:centriole"/>
    <property type="evidence" value="ECO:0007669"/>
    <property type="project" value="TreeGrafter"/>
</dbReference>
<proteinExistence type="predicted"/>
<feature type="region of interest" description="Disordered" evidence="1">
    <location>
        <begin position="1146"/>
        <end position="1198"/>
    </location>
</feature>
<feature type="compositionally biased region" description="Basic and acidic residues" evidence="1">
    <location>
        <begin position="1065"/>
        <end position="1081"/>
    </location>
</feature>
<feature type="compositionally biased region" description="Low complexity" evidence="1">
    <location>
        <begin position="267"/>
        <end position="286"/>
    </location>
</feature>
<dbReference type="AlphaFoldDB" id="A0A673ASJ9"/>
<organism evidence="2 3">
    <name type="scientific">Sphaeramia orbicularis</name>
    <name type="common">orbiculate cardinalfish</name>
    <dbReference type="NCBI Taxonomy" id="375764"/>
    <lineage>
        <taxon>Eukaryota</taxon>
        <taxon>Metazoa</taxon>
        <taxon>Chordata</taxon>
        <taxon>Craniata</taxon>
        <taxon>Vertebrata</taxon>
        <taxon>Euteleostomi</taxon>
        <taxon>Actinopterygii</taxon>
        <taxon>Neopterygii</taxon>
        <taxon>Teleostei</taxon>
        <taxon>Neoteleostei</taxon>
        <taxon>Acanthomorphata</taxon>
        <taxon>Gobiaria</taxon>
        <taxon>Kurtiformes</taxon>
        <taxon>Apogonoidei</taxon>
        <taxon>Apogonidae</taxon>
        <taxon>Apogoninae</taxon>
        <taxon>Sphaeramia</taxon>
    </lineage>
</organism>
<accession>A0A673ASJ9</accession>
<feature type="region of interest" description="Disordered" evidence="1">
    <location>
        <begin position="539"/>
        <end position="568"/>
    </location>
</feature>
<evidence type="ECO:0000313" key="3">
    <source>
        <dbReference type="Proteomes" id="UP000472271"/>
    </source>
</evidence>
<dbReference type="PANTHER" id="PTHR15721:SF2">
    <property type="entry name" value="PROTEIN TALPID3"/>
    <property type="match status" value="1"/>
</dbReference>
<feature type="compositionally biased region" description="Polar residues" evidence="1">
    <location>
        <begin position="238"/>
        <end position="266"/>
    </location>
</feature>
<evidence type="ECO:0000256" key="1">
    <source>
        <dbReference type="SAM" id="MobiDB-lite"/>
    </source>
</evidence>
<feature type="region of interest" description="Disordered" evidence="1">
    <location>
        <begin position="422"/>
        <end position="481"/>
    </location>
</feature>
<name>A0A673ASJ9_9TELE</name>
<feature type="compositionally biased region" description="Pro residues" evidence="1">
    <location>
        <begin position="546"/>
        <end position="556"/>
    </location>
</feature>
<dbReference type="OrthoDB" id="10057439at2759"/>
<feature type="region of interest" description="Disordered" evidence="1">
    <location>
        <begin position="683"/>
        <end position="723"/>
    </location>
</feature>
<feature type="compositionally biased region" description="Pro residues" evidence="1">
    <location>
        <begin position="688"/>
        <end position="719"/>
    </location>
</feature>
<dbReference type="GO" id="GO:0007224">
    <property type="term" value="P:smoothened signaling pathway"/>
    <property type="evidence" value="ECO:0007669"/>
    <property type="project" value="InterPro"/>
</dbReference>
<dbReference type="PANTHER" id="PTHR15721">
    <property type="entry name" value="KIAA0586 PROTEIN"/>
    <property type="match status" value="1"/>
</dbReference>
<reference evidence="2" key="2">
    <citation type="submission" date="2025-08" db="UniProtKB">
        <authorList>
            <consortium name="Ensembl"/>
        </authorList>
    </citation>
    <scope>IDENTIFICATION</scope>
</reference>
<dbReference type="Ensembl" id="ENSSORT00005033543.1">
    <property type="protein sequence ID" value="ENSSORP00005032645.1"/>
    <property type="gene ID" value="ENSSORG00005015497.1"/>
</dbReference>
<feature type="compositionally biased region" description="Polar residues" evidence="1">
    <location>
        <begin position="175"/>
        <end position="192"/>
    </location>
</feature>
<feature type="compositionally biased region" description="Basic and acidic residues" evidence="1">
    <location>
        <begin position="1146"/>
        <end position="1166"/>
    </location>
</feature>
<dbReference type="CTD" id="9786"/>
<feature type="compositionally biased region" description="Low complexity" evidence="1">
    <location>
        <begin position="432"/>
        <end position="447"/>
    </location>
</feature>
<feature type="compositionally biased region" description="Acidic residues" evidence="1">
    <location>
        <begin position="623"/>
        <end position="633"/>
    </location>
</feature>
<dbReference type="FunCoup" id="A0A673ASJ9">
    <property type="interactions" value="932"/>
</dbReference>
<feature type="region of interest" description="Disordered" evidence="1">
    <location>
        <begin position="498"/>
        <end position="526"/>
    </location>
</feature>
<feature type="region of interest" description="Disordered" evidence="1">
    <location>
        <begin position="623"/>
        <end position="643"/>
    </location>
</feature>
<sequence>MFCIRDQTVRIDPDQSTCSSDTGDVLIRSTRIQPGPVRIKVHRLDTLAQPPLPGPTTETRPESSTEHESRSTVQTSPDPAHGCSHHPSSSSSSTAAAVMETIPVTVVTPRHNQRTDQTSHVSCQSLSSANQSQAAAAARANEVLKEVEHLKAKMKMLLMPKDPLKTTRPGPAQTPPQNQKGTTTKQTRIQQNHLQSQQRQTRTQQNHLQSQQHQTRTQQNHLQSQQHQTRTQQNHLQSQQNLTLPPKEQTQIQQNPHQSKQIPTSSQQDQTQNQQNQIQFQPNKTQNSKNQIPSQQNLFQPPENKTQSQDHVFHTRQDPSHHIFQSHNSVPSHQVQSVLDQGGAVVPSLLEEASQVLHWVRRQRKLLEENLEAQLRAKTSEVLYCQLEALSANRDCTEEVHIKQTVDSWISSLTTDIRAEMASEEVAHRRPAAATTSAKPSTSRSSTHSVQGRPVSALRGAGGRQTAAHRASCHQGAGPDSKEVESYLSHLYGRAPHDRLRRTLKKSPYLRFRSPSSPQSHKPRPRLVESVRGVTVKSCKTQTSLAPPPPLSPEQPVPQRFSSAHLTSSDSFDLPLAPSDNYPVAVAIPLGRSRINSSFRCQQEVTSVPLAPPTVSMVAPDYEQEAEPVEDSEAPPLVSSPPPSNHLYVMETKGEEEENVFPGTDFVSVVDVIEQEVTQDVVQLDGGPAPPPVRYQGPLFPPQVPPPQAPPPQAPPPLSSPDQVCLLGSHLSSDTLESHLVDWVAQQLMSQMISEMYRPPPADPALNDSTDQSERDEQSVTSNIGGAAGGAGLQILMDSNVSVDSDMLRNLVQEVLTETVALMLGQRDSLQPELDPQGSGPGLGPGPAAPQEDPVLVPQALTPQATPPSSLTPLSRETPPLTTPPPSEPPSLNEEPHQPIPEPEPVATPTSSPEPPVDHQATPPPTWEDAELPLAEERPEEEEHMETHPHPVVMKVAEEEPPLSTPLPPPGSTPSPGSGSRPSSPLEDSCASSSSSSSALTSAKHISEGEVLSSVHQRMSITEEEAGLSFSGSLQELQEMDCDPPSESQVKGHEALLALMFKMVSREPRPPPEGSWRRGQEGEEELSIGEVRECETASPGRTANQGELHMDLSLTLPSPHLEGDPDPGSVLDQVRVVDSDLLREGVKRTRRNGEEEEEGRVRRMMDIHVPSIRADCQDQNQNQEDENRADTESSNDVF</sequence>
<dbReference type="Pfam" id="PF15324">
    <property type="entry name" value="TALPID3"/>
    <property type="match status" value="3"/>
</dbReference>
<feature type="compositionally biased region" description="Polar residues" evidence="1">
    <location>
        <begin position="287"/>
        <end position="310"/>
    </location>
</feature>
<dbReference type="GO" id="GO:0036064">
    <property type="term" value="C:ciliary basal body"/>
    <property type="evidence" value="ECO:0007669"/>
    <property type="project" value="TreeGrafter"/>
</dbReference>
<feature type="compositionally biased region" description="Basic and acidic residues" evidence="1">
    <location>
        <begin position="59"/>
        <end position="70"/>
    </location>
</feature>
<dbReference type="InParanoid" id="A0A673ASJ9"/>
<feature type="compositionally biased region" description="Low complexity" evidence="1">
    <location>
        <begin position="867"/>
        <end position="880"/>
    </location>
</feature>
<feature type="compositionally biased region" description="Low complexity" evidence="1">
    <location>
        <begin position="193"/>
        <end position="237"/>
    </location>
</feature>
<keyword evidence="3" id="KW-1185">Reference proteome</keyword>
<evidence type="ECO:0008006" key="4">
    <source>
        <dbReference type="Google" id="ProtNLM"/>
    </source>
</evidence>
<feature type="compositionally biased region" description="Pro residues" evidence="1">
    <location>
        <begin position="963"/>
        <end position="973"/>
    </location>
</feature>
<dbReference type="RefSeq" id="XP_029983077.1">
    <property type="nucleotide sequence ID" value="XM_030127217.1"/>
</dbReference>
<feature type="region of interest" description="Disordered" evidence="1">
    <location>
        <begin position="830"/>
        <end position="1049"/>
    </location>
</feature>
<feature type="region of interest" description="Disordered" evidence="1">
    <location>
        <begin position="161"/>
        <end position="311"/>
    </location>
</feature>